<protein>
    <submittedName>
        <fullName evidence="2">SRPBCC family protein</fullName>
    </submittedName>
</protein>
<dbReference type="EMBL" id="BAAANN010000008">
    <property type="protein sequence ID" value="GAA1953625.1"/>
    <property type="molecule type" value="Genomic_DNA"/>
</dbReference>
<feature type="domain" description="Coenzyme Q-binding protein COQ10 START" evidence="1">
    <location>
        <begin position="14"/>
        <end position="115"/>
    </location>
</feature>
<accession>A0ABP5BXZ1</accession>
<name>A0ABP5BXZ1_9PSEU</name>
<gene>
    <name evidence="2" type="ORF">GCM10009754_23560</name>
</gene>
<dbReference type="RefSeq" id="WP_344416702.1">
    <property type="nucleotide sequence ID" value="NZ_BAAANN010000008.1"/>
</dbReference>
<organism evidence="2 3">
    <name type="scientific">Amycolatopsis minnesotensis</name>
    <dbReference type="NCBI Taxonomy" id="337894"/>
    <lineage>
        <taxon>Bacteria</taxon>
        <taxon>Bacillati</taxon>
        <taxon>Actinomycetota</taxon>
        <taxon>Actinomycetes</taxon>
        <taxon>Pseudonocardiales</taxon>
        <taxon>Pseudonocardiaceae</taxon>
        <taxon>Amycolatopsis</taxon>
    </lineage>
</organism>
<dbReference type="SUPFAM" id="SSF55961">
    <property type="entry name" value="Bet v1-like"/>
    <property type="match status" value="2"/>
</dbReference>
<comment type="caution">
    <text evidence="2">The sequence shown here is derived from an EMBL/GenBank/DDBJ whole genome shotgun (WGS) entry which is preliminary data.</text>
</comment>
<evidence type="ECO:0000313" key="2">
    <source>
        <dbReference type="EMBL" id="GAA1953625.1"/>
    </source>
</evidence>
<dbReference type="CDD" id="cd08861">
    <property type="entry name" value="OtcD1_ARO-CYC_like"/>
    <property type="match status" value="2"/>
</dbReference>
<proteinExistence type="predicted"/>
<dbReference type="Pfam" id="PF03364">
    <property type="entry name" value="Polyketide_cyc"/>
    <property type="match status" value="1"/>
</dbReference>
<reference evidence="3" key="1">
    <citation type="journal article" date="2019" name="Int. J. Syst. Evol. Microbiol.">
        <title>The Global Catalogue of Microorganisms (GCM) 10K type strain sequencing project: providing services to taxonomists for standard genome sequencing and annotation.</title>
        <authorList>
            <consortium name="The Broad Institute Genomics Platform"/>
            <consortium name="The Broad Institute Genome Sequencing Center for Infectious Disease"/>
            <person name="Wu L."/>
            <person name="Ma J."/>
        </authorList>
    </citation>
    <scope>NUCLEOTIDE SEQUENCE [LARGE SCALE GENOMIC DNA]</scope>
    <source>
        <strain evidence="3">JCM 14545</strain>
    </source>
</reference>
<evidence type="ECO:0000259" key="1">
    <source>
        <dbReference type="Pfam" id="PF03364"/>
    </source>
</evidence>
<dbReference type="Proteomes" id="UP001501116">
    <property type="component" value="Unassembled WGS sequence"/>
</dbReference>
<dbReference type="InterPro" id="IPR023393">
    <property type="entry name" value="START-like_dom_sf"/>
</dbReference>
<sequence length="311" mass="35104">MTVKTCEVVRETAVAAPASVVYGLVADVDRWTHLYPPAAHAEYLERGLDEDLVEQWSVVDEHTVRHWVVRRGLDPVRERTISFEHDPAGPLAVRGDWTFEPGIGDSTVVRMRHVFADTGNRDEIAARMAESSERYLTCLRDSAERREELEQIVISFEDPLFVSGSVKDVYEYLYEADKWPDRIPHVTRLVLEENTPGVQFFDMDTVSADGSRHTTRSVRICLPDDKIVYKQIRTPKMLEAHTGHWLFTETPEGVVASARHTATIRPAIVPEVLGAGAGVPEARRYLRRVLCANSVSNLRLAKEFAEQRAGV</sequence>
<dbReference type="Gene3D" id="3.30.530.20">
    <property type="match status" value="2"/>
</dbReference>
<dbReference type="InterPro" id="IPR005031">
    <property type="entry name" value="COQ10_START"/>
</dbReference>
<keyword evidence="3" id="KW-1185">Reference proteome</keyword>
<evidence type="ECO:0000313" key="3">
    <source>
        <dbReference type="Proteomes" id="UP001501116"/>
    </source>
</evidence>